<reference evidence="10" key="1">
    <citation type="submission" date="2019-10" db="EMBL/GenBank/DDBJ databases">
        <authorList>
            <consortium name="DOE Joint Genome Institute"/>
            <person name="Kuo A."/>
            <person name="Miyauchi S."/>
            <person name="Kiss E."/>
            <person name="Drula E."/>
            <person name="Kohler A."/>
            <person name="Sanchez-Garcia M."/>
            <person name="Andreopoulos B."/>
            <person name="Barry K.W."/>
            <person name="Bonito G."/>
            <person name="Buee M."/>
            <person name="Carver A."/>
            <person name="Chen C."/>
            <person name="Cichocki N."/>
            <person name="Clum A."/>
            <person name="Culley D."/>
            <person name="Crous P.W."/>
            <person name="Fauchery L."/>
            <person name="Girlanda M."/>
            <person name="Hayes R."/>
            <person name="Keri Z."/>
            <person name="LaButti K."/>
            <person name="Lipzen A."/>
            <person name="Lombard V."/>
            <person name="Magnuson J."/>
            <person name="Maillard F."/>
            <person name="Morin E."/>
            <person name="Murat C."/>
            <person name="Nolan M."/>
            <person name="Ohm R."/>
            <person name="Pangilinan J."/>
            <person name="Pereira M."/>
            <person name="Perotto S."/>
            <person name="Peter M."/>
            <person name="Riley R."/>
            <person name="Sitrit Y."/>
            <person name="Stielow B."/>
            <person name="Szollosi G."/>
            <person name="Zifcakova L."/>
            <person name="Stursova M."/>
            <person name="Spatafora J.W."/>
            <person name="Tedersoo L."/>
            <person name="Vaario L.-M."/>
            <person name="Yamada A."/>
            <person name="Yan M."/>
            <person name="Wang P."/>
            <person name="Xu J."/>
            <person name="Bruns T."/>
            <person name="Baldrian P."/>
            <person name="Vilgalys R."/>
            <person name="Henrissat B."/>
            <person name="Grigoriev I.V."/>
            <person name="Hibbett D."/>
            <person name="Nagy L.G."/>
            <person name="Martin F.M."/>
        </authorList>
    </citation>
    <scope>NUCLEOTIDE SEQUENCE</scope>
    <source>
        <strain evidence="10">Prilba</strain>
    </source>
</reference>
<keyword evidence="4" id="KW-0805">Transcription regulation</keyword>
<feature type="domain" description="Transcription elongation factor Eaf N-terminal" evidence="9">
    <location>
        <begin position="15"/>
        <end position="129"/>
    </location>
</feature>
<feature type="compositionally biased region" description="Acidic residues" evidence="8">
    <location>
        <begin position="450"/>
        <end position="463"/>
    </location>
</feature>
<evidence type="ECO:0000313" key="10">
    <source>
        <dbReference type="EMBL" id="KAF8485318.1"/>
    </source>
</evidence>
<evidence type="ECO:0000256" key="3">
    <source>
        <dbReference type="ARBA" id="ARBA00022553"/>
    </source>
</evidence>
<dbReference type="GO" id="GO:0032783">
    <property type="term" value="C:super elongation complex"/>
    <property type="evidence" value="ECO:0007669"/>
    <property type="project" value="InterPro"/>
</dbReference>
<protein>
    <submittedName>
        <fullName evidence="10">RNA polymerase II transcription elongation factor-domain-containing protein</fullName>
    </submittedName>
</protein>
<evidence type="ECO:0000256" key="2">
    <source>
        <dbReference type="ARBA" id="ARBA00007798"/>
    </source>
</evidence>
<feature type="compositionally biased region" description="Low complexity" evidence="8">
    <location>
        <begin position="205"/>
        <end position="217"/>
    </location>
</feature>
<dbReference type="AlphaFoldDB" id="A0A9P5N3K5"/>
<comment type="caution">
    <text evidence="10">The sequence shown here is derived from an EMBL/GenBank/DDBJ whole genome shotgun (WGS) entry which is preliminary data.</text>
</comment>
<keyword evidence="11" id="KW-1185">Reference proteome</keyword>
<proteinExistence type="inferred from homology"/>
<evidence type="ECO:0000256" key="7">
    <source>
        <dbReference type="ARBA" id="ARBA00023242"/>
    </source>
</evidence>
<keyword evidence="10" id="KW-0648">Protein biosynthesis</keyword>
<organism evidence="10 11">
    <name type="scientific">Russula ochroleuca</name>
    <dbReference type="NCBI Taxonomy" id="152965"/>
    <lineage>
        <taxon>Eukaryota</taxon>
        <taxon>Fungi</taxon>
        <taxon>Dikarya</taxon>
        <taxon>Basidiomycota</taxon>
        <taxon>Agaricomycotina</taxon>
        <taxon>Agaricomycetes</taxon>
        <taxon>Russulales</taxon>
        <taxon>Russulaceae</taxon>
        <taxon>Russula</taxon>
    </lineage>
</organism>
<dbReference type="GO" id="GO:0003711">
    <property type="term" value="F:transcription elongation factor activity"/>
    <property type="evidence" value="ECO:0007669"/>
    <property type="project" value="TreeGrafter"/>
</dbReference>
<evidence type="ECO:0000256" key="4">
    <source>
        <dbReference type="ARBA" id="ARBA00023015"/>
    </source>
</evidence>
<dbReference type="OrthoDB" id="125903at2759"/>
<keyword evidence="6" id="KW-0804">Transcription</keyword>
<comment type="similarity">
    <text evidence="2">Belongs to the EAF family.</text>
</comment>
<keyword evidence="10" id="KW-0251">Elongation factor</keyword>
<feature type="compositionally biased region" description="Acidic residues" evidence="8">
    <location>
        <begin position="471"/>
        <end position="492"/>
    </location>
</feature>
<evidence type="ECO:0000256" key="5">
    <source>
        <dbReference type="ARBA" id="ARBA00023159"/>
    </source>
</evidence>
<dbReference type="EMBL" id="WHVB01000003">
    <property type="protein sequence ID" value="KAF8485318.1"/>
    <property type="molecule type" value="Genomic_DNA"/>
</dbReference>
<evidence type="ECO:0000256" key="8">
    <source>
        <dbReference type="SAM" id="MobiDB-lite"/>
    </source>
</evidence>
<keyword evidence="5" id="KW-0010">Activator</keyword>
<accession>A0A9P5N3K5</accession>
<feature type="compositionally biased region" description="Low complexity" evidence="8">
    <location>
        <begin position="390"/>
        <end position="409"/>
    </location>
</feature>
<comment type="subcellular location">
    <subcellularLocation>
        <location evidence="1">Nucleus</location>
    </subcellularLocation>
</comment>
<evidence type="ECO:0000256" key="6">
    <source>
        <dbReference type="ARBA" id="ARBA00023163"/>
    </source>
</evidence>
<evidence type="ECO:0000259" key="9">
    <source>
        <dbReference type="Pfam" id="PF09816"/>
    </source>
</evidence>
<dbReference type="GO" id="GO:0006368">
    <property type="term" value="P:transcription elongation by RNA polymerase II"/>
    <property type="evidence" value="ECO:0007669"/>
    <property type="project" value="InterPro"/>
</dbReference>
<name>A0A9P5N3K5_9AGAM</name>
<feature type="compositionally biased region" description="Polar residues" evidence="8">
    <location>
        <begin position="359"/>
        <end position="369"/>
    </location>
</feature>
<evidence type="ECO:0000256" key="1">
    <source>
        <dbReference type="ARBA" id="ARBA00004123"/>
    </source>
</evidence>
<dbReference type="InterPro" id="IPR019194">
    <property type="entry name" value="Tscrpt_elong_fac_Eaf_N"/>
</dbReference>
<feature type="compositionally biased region" description="Low complexity" evidence="8">
    <location>
        <begin position="272"/>
        <end position="314"/>
    </location>
</feature>
<dbReference type="PANTHER" id="PTHR15970">
    <property type="entry name" value="ELL-ASSOCIATED FACTOR EAF"/>
    <property type="match status" value="1"/>
</dbReference>
<feature type="region of interest" description="Disordered" evidence="8">
    <location>
        <begin position="21"/>
        <end position="40"/>
    </location>
</feature>
<feature type="region of interest" description="Disordered" evidence="8">
    <location>
        <begin position="130"/>
        <end position="492"/>
    </location>
</feature>
<feature type="compositionally biased region" description="Low complexity" evidence="8">
    <location>
        <begin position="426"/>
        <end position="435"/>
    </location>
</feature>
<feature type="compositionally biased region" description="Low complexity" evidence="8">
    <location>
        <begin position="339"/>
        <end position="358"/>
    </location>
</feature>
<dbReference type="GO" id="GO:0003746">
    <property type="term" value="F:translation elongation factor activity"/>
    <property type="evidence" value="ECO:0007669"/>
    <property type="project" value="UniProtKB-KW"/>
</dbReference>
<keyword evidence="7" id="KW-0539">Nucleus</keyword>
<keyword evidence="3" id="KW-0597">Phosphoprotein</keyword>
<evidence type="ECO:0000313" key="11">
    <source>
        <dbReference type="Proteomes" id="UP000759537"/>
    </source>
</evidence>
<dbReference type="Proteomes" id="UP000759537">
    <property type="component" value="Unassembled WGS sequence"/>
</dbReference>
<reference evidence="10" key="2">
    <citation type="journal article" date="2020" name="Nat. Commun.">
        <title>Large-scale genome sequencing of mycorrhizal fungi provides insights into the early evolution of symbiotic traits.</title>
        <authorList>
            <person name="Miyauchi S."/>
            <person name="Kiss E."/>
            <person name="Kuo A."/>
            <person name="Drula E."/>
            <person name="Kohler A."/>
            <person name="Sanchez-Garcia M."/>
            <person name="Morin E."/>
            <person name="Andreopoulos B."/>
            <person name="Barry K.W."/>
            <person name="Bonito G."/>
            <person name="Buee M."/>
            <person name="Carver A."/>
            <person name="Chen C."/>
            <person name="Cichocki N."/>
            <person name="Clum A."/>
            <person name="Culley D."/>
            <person name="Crous P.W."/>
            <person name="Fauchery L."/>
            <person name="Girlanda M."/>
            <person name="Hayes R.D."/>
            <person name="Keri Z."/>
            <person name="LaButti K."/>
            <person name="Lipzen A."/>
            <person name="Lombard V."/>
            <person name="Magnuson J."/>
            <person name="Maillard F."/>
            <person name="Murat C."/>
            <person name="Nolan M."/>
            <person name="Ohm R.A."/>
            <person name="Pangilinan J."/>
            <person name="Pereira M.F."/>
            <person name="Perotto S."/>
            <person name="Peter M."/>
            <person name="Pfister S."/>
            <person name="Riley R."/>
            <person name="Sitrit Y."/>
            <person name="Stielow J.B."/>
            <person name="Szollosi G."/>
            <person name="Zifcakova L."/>
            <person name="Stursova M."/>
            <person name="Spatafora J.W."/>
            <person name="Tedersoo L."/>
            <person name="Vaario L.M."/>
            <person name="Yamada A."/>
            <person name="Yan M."/>
            <person name="Wang P."/>
            <person name="Xu J."/>
            <person name="Bruns T."/>
            <person name="Baldrian P."/>
            <person name="Vilgalys R."/>
            <person name="Dunand C."/>
            <person name="Henrissat B."/>
            <person name="Grigoriev I.V."/>
            <person name="Hibbett D."/>
            <person name="Nagy L.G."/>
            <person name="Martin F.M."/>
        </authorList>
    </citation>
    <scope>NUCLEOTIDE SEQUENCE</scope>
    <source>
        <strain evidence="10">Prilba</strain>
    </source>
</reference>
<gene>
    <name evidence="10" type="ORF">DFH94DRAFT_271841</name>
</gene>
<sequence length="492" mass="51560">MATASSWMPAAGRHNVSIGSSLSKALKARKGQPPTQRSKALPERDFYALRYNHKPASIDPTKPGTLEVNPGREVTTVRVERPTVNNKEVIVFKGEEKPAKEWECVLIYDEATQTFTLEKLDSLVNLNFDAKAPPRTRPTASPPSQSSSSAAQTPQRSQPRTAADELEAQLEGSSTGLGTGIDANGKTDPGSFSLARGEEGEGEEVVINGGAGAVVAASPTPKPRHGRSSLAHQKAPIPPQPQPSQPQAQQTKVRPTPSKKSAPMPTATTPQSAKAARVSATPAAATVPAATPAASSSKRSRPVASTTSTAPASAKRGAPEYRDVDVEDFEIRGPIAPVTTSGTASASATRRSSTATTTPIQSSQGSLSFSLALPTASSGPDPLAHLGLYNSNNGAAAGGVSTSASVSGAMESDDEWDEILAQPDRSVSSFSSAHHSQQRPQQQEPLTIMMEDDADADVDDGLDFLERELLGEDEPMGDGDGDEEEEDLEEEI</sequence>
<dbReference type="PANTHER" id="PTHR15970:SF2">
    <property type="entry name" value="ELL-ASSOCIATED FACTOR EAF"/>
    <property type="match status" value="1"/>
</dbReference>
<dbReference type="InterPro" id="IPR027093">
    <property type="entry name" value="EAF_fam"/>
</dbReference>
<feature type="compositionally biased region" description="Low complexity" evidence="8">
    <location>
        <begin position="137"/>
        <end position="159"/>
    </location>
</feature>
<dbReference type="Pfam" id="PF09816">
    <property type="entry name" value="EAF"/>
    <property type="match status" value="1"/>
</dbReference>